<dbReference type="InterPro" id="IPR046029">
    <property type="entry name" value="DUF5987"/>
</dbReference>
<dbReference type="RefSeq" id="WP_212991999.1">
    <property type="nucleotide sequence ID" value="NZ_BAABEA010000030.1"/>
</dbReference>
<dbReference type="Proteomes" id="UP000681340">
    <property type="component" value="Unassembled WGS sequence"/>
</dbReference>
<name>A0A919SNZ5_9ACTN</name>
<accession>A0A919SNZ5</accession>
<dbReference type="Pfam" id="PF19449">
    <property type="entry name" value="DUF5987"/>
    <property type="match status" value="1"/>
</dbReference>
<keyword evidence="2" id="KW-1185">Reference proteome</keyword>
<comment type="caution">
    <text evidence="1">The sequence shown here is derived from an EMBL/GenBank/DDBJ whole genome shotgun (WGS) entry which is preliminary data.</text>
</comment>
<sequence>MDDDRPVDSVPTQTLEAFADTIIPGAQRFPGDRAISGVTAEDGAVAAGALAVLADPALGLADALNGMAGLLNMHAGDYARKHDVRLDPTVPAFVALSFDERTALVQDLTDPGHPEREVWFGAALFCTMAFDSAPHLSTTDALAQGHPGLSLIGFAAPEPDGLWRFPRFSYERALADPHPDTTSTGSPA</sequence>
<gene>
    <name evidence="1" type="ORF">Aau02nite_60900</name>
</gene>
<evidence type="ECO:0000313" key="1">
    <source>
        <dbReference type="EMBL" id="GIM74423.1"/>
    </source>
</evidence>
<reference evidence="1" key="1">
    <citation type="submission" date="2021-03" db="EMBL/GenBank/DDBJ databases">
        <title>Whole genome shotgun sequence of Actinoplanes auranticolor NBRC 12245.</title>
        <authorList>
            <person name="Komaki H."/>
            <person name="Tamura T."/>
        </authorList>
    </citation>
    <scope>NUCLEOTIDE SEQUENCE</scope>
    <source>
        <strain evidence="1">NBRC 12245</strain>
    </source>
</reference>
<proteinExistence type="predicted"/>
<dbReference type="EMBL" id="BOQL01000050">
    <property type="protein sequence ID" value="GIM74423.1"/>
    <property type="molecule type" value="Genomic_DNA"/>
</dbReference>
<organism evidence="1 2">
    <name type="scientific">Actinoplanes auranticolor</name>
    <dbReference type="NCBI Taxonomy" id="47988"/>
    <lineage>
        <taxon>Bacteria</taxon>
        <taxon>Bacillati</taxon>
        <taxon>Actinomycetota</taxon>
        <taxon>Actinomycetes</taxon>
        <taxon>Micromonosporales</taxon>
        <taxon>Micromonosporaceae</taxon>
        <taxon>Actinoplanes</taxon>
    </lineage>
</organism>
<protein>
    <submittedName>
        <fullName evidence="1">Uncharacterized protein</fullName>
    </submittedName>
</protein>
<dbReference type="AlphaFoldDB" id="A0A919SNZ5"/>
<evidence type="ECO:0000313" key="2">
    <source>
        <dbReference type="Proteomes" id="UP000681340"/>
    </source>
</evidence>